<proteinExistence type="predicted"/>
<dbReference type="AlphaFoldDB" id="A0A5A7PHB1"/>
<comment type="caution">
    <text evidence="1">The sequence shown here is derived from an EMBL/GenBank/DDBJ whole genome shotgun (WGS) entry which is preliminary data.</text>
</comment>
<sequence>MCATVIGITFNGGGSSARTHAPTPLFEVIELIVDVKRCLQTTVIISWEKNPYPESKKFFTKIAVAYEMKPQGSSTIKQLHIRKSQAIFVELADLMMVKFNRRRKVMVMRNSSRPIWRVSRGVMTALRWLVMISSQILTTEATYAAIDLGEGGDVQWEAREERSYNTSNMLTDTNHMLANGRMDVPLSLCFANARADDLLLHYLLRWGRELNELYRNNSTALVRILQVGSDLSEVAGHVLLNHLPKVPCYMHYYVSIVL</sequence>
<accession>A0A5A7PHB1</accession>
<keyword evidence="1" id="KW-0406">Ion transport</keyword>
<keyword evidence="1" id="KW-0813">Transport</keyword>
<keyword evidence="1" id="KW-0407">Ion channel</keyword>
<evidence type="ECO:0000313" key="2">
    <source>
        <dbReference type="Proteomes" id="UP000325081"/>
    </source>
</evidence>
<gene>
    <name evidence="1" type="ORF">STAS_08021</name>
</gene>
<name>A0A5A7PHB1_STRAF</name>
<protein>
    <submittedName>
        <fullName evidence="1">AKT1-like K+ channel 1</fullName>
    </submittedName>
</protein>
<dbReference type="OrthoDB" id="426293at2759"/>
<organism evidence="1 2">
    <name type="scientific">Striga asiatica</name>
    <name type="common">Asiatic witchweed</name>
    <name type="synonym">Buchnera asiatica</name>
    <dbReference type="NCBI Taxonomy" id="4170"/>
    <lineage>
        <taxon>Eukaryota</taxon>
        <taxon>Viridiplantae</taxon>
        <taxon>Streptophyta</taxon>
        <taxon>Embryophyta</taxon>
        <taxon>Tracheophyta</taxon>
        <taxon>Spermatophyta</taxon>
        <taxon>Magnoliopsida</taxon>
        <taxon>eudicotyledons</taxon>
        <taxon>Gunneridae</taxon>
        <taxon>Pentapetalae</taxon>
        <taxon>asterids</taxon>
        <taxon>lamiids</taxon>
        <taxon>Lamiales</taxon>
        <taxon>Orobanchaceae</taxon>
        <taxon>Buchnereae</taxon>
        <taxon>Striga</taxon>
    </lineage>
</organism>
<keyword evidence="2" id="KW-1185">Reference proteome</keyword>
<dbReference type="GO" id="GO:0034220">
    <property type="term" value="P:monoatomic ion transmembrane transport"/>
    <property type="evidence" value="ECO:0007669"/>
    <property type="project" value="UniProtKB-KW"/>
</dbReference>
<evidence type="ECO:0000313" key="1">
    <source>
        <dbReference type="EMBL" id="GER31968.1"/>
    </source>
</evidence>
<dbReference type="EMBL" id="BKCP01004528">
    <property type="protein sequence ID" value="GER31968.1"/>
    <property type="molecule type" value="Genomic_DNA"/>
</dbReference>
<dbReference type="Proteomes" id="UP000325081">
    <property type="component" value="Unassembled WGS sequence"/>
</dbReference>
<reference evidence="2" key="1">
    <citation type="journal article" date="2019" name="Curr. Biol.">
        <title>Genome Sequence of Striga asiatica Provides Insight into the Evolution of Plant Parasitism.</title>
        <authorList>
            <person name="Yoshida S."/>
            <person name="Kim S."/>
            <person name="Wafula E.K."/>
            <person name="Tanskanen J."/>
            <person name="Kim Y.M."/>
            <person name="Honaas L."/>
            <person name="Yang Z."/>
            <person name="Spallek T."/>
            <person name="Conn C.E."/>
            <person name="Ichihashi Y."/>
            <person name="Cheong K."/>
            <person name="Cui S."/>
            <person name="Der J.P."/>
            <person name="Gundlach H."/>
            <person name="Jiao Y."/>
            <person name="Hori C."/>
            <person name="Ishida J.K."/>
            <person name="Kasahara H."/>
            <person name="Kiba T."/>
            <person name="Kim M.S."/>
            <person name="Koo N."/>
            <person name="Laohavisit A."/>
            <person name="Lee Y.H."/>
            <person name="Lumba S."/>
            <person name="McCourt P."/>
            <person name="Mortimer J.C."/>
            <person name="Mutuku J.M."/>
            <person name="Nomura T."/>
            <person name="Sasaki-Sekimoto Y."/>
            <person name="Seto Y."/>
            <person name="Wang Y."/>
            <person name="Wakatake T."/>
            <person name="Sakakibara H."/>
            <person name="Demura T."/>
            <person name="Yamaguchi S."/>
            <person name="Yoneyama K."/>
            <person name="Manabe R.I."/>
            <person name="Nelson D.C."/>
            <person name="Schulman A.H."/>
            <person name="Timko M.P."/>
            <person name="dePamphilis C.W."/>
            <person name="Choi D."/>
            <person name="Shirasu K."/>
        </authorList>
    </citation>
    <scope>NUCLEOTIDE SEQUENCE [LARGE SCALE GENOMIC DNA]</scope>
    <source>
        <strain evidence="2">cv. UVA1</strain>
    </source>
</reference>